<evidence type="ECO:0000256" key="1">
    <source>
        <dbReference type="ARBA" id="ARBA00039658"/>
    </source>
</evidence>
<sequence length="986" mass="110100">MVFQRLQNHNLKLAPKKCHFLRRSVKFLGHVISIDGIQSDPDKVTAITTITESDLMEVGTNIPSQRRIRSFLGMVVYYQQFIEGSSAMAKPLFRLISCSKGPRGGGRKRRQIRKQLRAEDWTEDCRQAFHQLKQGLLDCVVLAHPNFSEPFLLSVDASTDGLGAVLSQVPAGGSTARPIAFASKSLSYAQSKYPAHRLEFFALKWAVCDKFHHWLRGHQFTVWTDNNPLTYILSKARLDACEQRWIAKLAPFQFDIKYIPGSKNVVADALSREPFVKSSTSHRLTRVPYDDLLAEAAAVGANGVQEVFRWSANPPEVSECNQQISQGVAVVETGAVSSLEVAAVLQGCRESDPVVCPHALLLPQFSQTVLTPPQVNSEVLSLEVLQEMQRTDTVLSRVIFFVERKRRPSRRERVKESSEVLKLLKGWEKLALRDGVLYRVAKNPVTKKKSYLFVVPRSLRHKVLQGVHDETGHQGQQRTLYLTRQRFYWIGLVHDVTEYVQHCRRCVVSKSPEPEARAPLKNIRTSEPLELVSIDFWTAEDSSNSSLDVLVATDHFTKMAHAFLCPNQSAKAVAHQLWNNYFCIYGFPKRLHSDQGASFESSLIAELLNVAGVQKSHTTPYHPMGNGSCERMNRTLGNMIRALPPRAKHRWPEALKSLTFAYNCTVHETTGYAPFLLMFGRVPRLPVDVIFGSVLSVSEVVDYDRYVESLRKDLREAMAVAQSTATTQLQRHTELYNRRVRGVPVEVNDRVLLANKGERGKRKLADRWDSTVYVVVGKNDENHTFRIQNPTTGQVKVVHRNLIMPINFLPLPADDPDDREEVVLSPTSSSLDLSVGRSAISDVVSDSAEFRTRVWVSDLPLGAGSETDAEDTEQVEGTMLEGATEPNNVLSEDRVLPLAQPVLDQLQPSDGAALMDSSSADSGCSAVLMACPETFPAPATDILTDVPAVSSATVVDGATDRRSRAGRLLRPVTRLIEMMHQRTALV</sequence>
<dbReference type="InterPro" id="IPR036397">
    <property type="entry name" value="RNaseH_sf"/>
</dbReference>
<reference evidence="3" key="2">
    <citation type="submission" date="2025-09" db="UniProtKB">
        <authorList>
            <consortium name="Ensembl"/>
        </authorList>
    </citation>
    <scope>IDENTIFICATION</scope>
</reference>
<dbReference type="InterPro" id="IPR043128">
    <property type="entry name" value="Rev_trsase/Diguanyl_cyclase"/>
</dbReference>
<dbReference type="AlphaFoldDB" id="A0A3B3YZK9"/>
<dbReference type="Gene3D" id="3.10.20.370">
    <property type="match status" value="1"/>
</dbReference>
<dbReference type="Gene3D" id="1.10.340.70">
    <property type="match status" value="1"/>
</dbReference>
<dbReference type="Pfam" id="PF17919">
    <property type="entry name" value="RT_RNaseH_2"/>
    <property type="match status" value="1"/>
</dbReference>
<dbReference type="Pfam" id="PF17921">
    <property type="entry name" value="Integrase_H2C2"/>
    <property type="match status" value="1"/>
</dbReference>
<feature type="domain" description="Integrase catalytic" evidence="2">
    <location>
        <begin position="524"/>
        <end position="682"/>
    </location>
</feature>
<dbReference type="Proteomes" id="UP000261480">
    <property type="component" value="Unplaced"/>
</dbReference>
<dbReference type="PANTHER" id="PTHR37984:SF15">
    <property type="entry name" value="INTEGRASE CATALYTIC DOMAIN-CONTAINING PROTEIN"/>
    <property type="match status" value="1"/>
</dbReference>
<dbReference type="PROSITE" id="PS50994">
    <property type="entry name" value="INTEGRASE"/>
    <property type="match status" value="1"/>
</dbReference>
<dbReference type="FunFam" id="3.10.20.370:FF:000001">
    <property type="entry name" value="Retrovirus-related Pol polyprotein from transposon 17.6-like protein"/>
    <property type="match status" value="1"/>
</dbReference>
<dbReference type="Gene3D" id="3.30.420.10">
    <property type="entry name" value="Ribonuclease H-like superfamily/Ribonuclease H"/>
    <property type="match status" value="1"/>
</dbReference>
<dbReference type="PANTHER" id="PTHR37984">
    <property type="entry name" value="PROTEIN CBG26694"/>
    <property type="match status" value="1"/>
</dbReference>
<dbReference type="GO" id="GO:0003676">
    <property type="term" value="F:nucleic acid binding"/>
    <property type="evidence" value="ECO:0007669"/>
    <property type="project" value="InterPro"/>
</dbReference>
<dbReference type="InterPro" id="IPR043502">
    <property type="entry name" value="DNA/RNA_pol_sf"/>
</dbReference>
<protein>
    <recommendedName>
        <fullName evidence="1">Gypsy retrotransposon integrase-like protein 1</fullName>
    </recommendedName>
</protein>
<dbReference type="GO" id="GO:0015074">
    <property type="term" value="P:DNA integration"/>
    <property type="evidence" value="ECO:0007669"/>
    <property type="project" value="InterPro"/>
</dbReference>
<dbReference type="FunFam" id="1.10.340.70:FF:000001">
    <property type="entry name" value="Retrovirus-related Pol polyprotein from transposon gypsy-like Protein"/>
    <property type="match status" value="1"/>
</dbReference>
<dbReference type="STRING" id="48701.ENSPMEP00000032593"/>
<dbReference type="CDD" id="cd09274">
    <property type="entry name" value="RNase_HI_RT_Ty3"/>
    <property type="match status" value="1"/>
</dbReference>
<dbReference type="FunFam" id="3.30.420.10:FF:000032">
    <property type="entry name" value="Retrovirus-related Pol polyprotein from transposon 297-like Protein"/>
    <property type="match status" value="1"/>
</dbReference>
<dbReference type="Ensembl" id="ENSPMET00000026625.1">
    <property type="protein sequence ID" value="ENSPMEP00000032593.1"/>
    <property type="gene ID" value="ENSPMEG00000020555.1"/>
</dbReference>
<dbReference type="Pfam" id="PF00665">
    <property type="entry name" value="rve"/>
    <property type="match status" value="1"/>
</dbReference>
<dbReference type="InterPro" id="IPR012337">
    <property type="entry name" value="RNaseH-like_sf"/>
</dbReference>
<dbReference type="InterPro" id="IPR041577">
    <property type="entry name" value="RT_RNaseH_2"/>
</dbReference>
<dbReference type="Gene3D" id="3.30.70.270">
    <property type="match status" value="2"/>
</dbReference>
<evidence type="ECO:0000259" key="2">
    <source>
        <dbReference type="PROSITE" id="PS50994"/>
    </source>
</evidence>
<name>A0A3B3YZK9_9TELE</name>
<dbReference type="InterPro" id="IPR041588">
    <property type="entry name" value="Integrase_H2C2"/>
</dbReference>
<evidence type="ECO:0000313" key="4">
    <source>
        <dbReference type="Proteomes" id="UP000261480"/>
    </source>
</evidence>
<keyword evidence="4" id="KW-1185">Reference proteome</keyword>
<dbReference type="InterPro" id="IPR050951">
    <property type="entry name" value="Retrovirus_Pol_polyprotein"/>
</dbReference>
<evidence type="ECO:0000313" key="3">
    <source>
        <dbReference type="Ensembl" id="ENSPMEP00000032593.1"/>
    </source>
</evidence>
<organism evidence="3 4">
    <name type="scientific">Poecilia mexicana</name>
    <dbReference type="NCBI Taxonomy" id="48701"/>
    <lineage>
        <taxon>Eukaryota</taxon>
        <taxon>Metazoa</taxon>
        <taxon>Chordata</taxon>
        <taxon>Craniata</taxon>
        <taxon>Vertebrata</taxon>
        <taxon>Euteleostomi</taxon>
        <taxon>Actinopterygii</taxon>
        <taxon>Neopterygii</taxon>
        <taxon>Teleostei</taxon>
        <taxon>Neoteleostei</taxon>
        <taxon>Acanthomorphata</taxon>
        <taxon>Ovalentaria</taxon>
        <taxon>Atherinomorphae</taxon>
        <taxon>Cyprinodontiformes</taxon>
        <taxon>Poeciliidae</taxon>
        <taxon>Poeciliinae</taxon>
        <taxon>Poecilia</taxon>
    </lineage>
</organism>
<dbReference type="SUPFAM" id="SSF56672">
    <property type="entry name" value="DNA/RNA polymerases"/>
    <property type="match status" value="1"/>
</dbReference>
<dbReference type="InterPro" id="IPR001584">
    <property type="entry name" value="Integrase_cat-core"/>
</dbReference>
<reference evidence="3" key="1">
    <citation type="submission" date="2025-08" db="UniProtKB">
        <authorList>
            <consortium name="Ensembl"/>
        </authorList>
    </citation>
    <scope>IDENTIFICATION</scope>
</reference>
<dbReference type="SUPFAM" id="SSF53098">
    <property type="entry name" value="Ribonuclease H-like"/>
    <property type="match status" value="1"/>
</dbReference>
<proteinExistence type="predicted"/>
<accession>A0A3B3YZK9</accession>